<feature type="chain" id="PRO_5002100627" evidence="1">
    <location>
        <begin position="22"/>
        <end position="120"/>
    </location>
</feature>
<keyword evidence="3" id="KW-1185">Reference proteome</keyword>
<dbReference type="RefSeq" id="WP_043868697.1">
    <property type="nucleotide sequence ID" value="NZ_FNNW01000040.1"/>
</dbReference>
<dbReference type="KEGG" id="cid:P73_0945"/>
<dbReference type="STRING" id="1208324.P73_0945"/>
<evidence type="ECO:0000256" key="1">
    <source>
        <dbReference type="SAM" id="SignalP"/>
    </source>
</evidence>
<accession>A0A0B5DX59</accession>
<keyword evidence="1" id="KW-0732">Signal</keyword>
<feature type="signal peptide" evidence="1">
    <location>
        <begin position="1"/>
        <end position="21"/>
    </location>
</feature>
<gene>
    <name evidence="2" type="ORF">P73_0945</name>
</gene>
<dbReference type="AlphaFoldDB" id="A0A0B5DX59"/>
<dbReference type="EMBL" id="CP004393">
    <property type="protein sequence ID" value="AJE45660.1"/>
    <property type="molecule type" value="Genomic_DNA"/>
</dbReference>
<organism evidence="2 3">
    <name type="scientific">Celeribacter indicus</name>
    <dbReference type="NCBI Taxonomy" id="1208324"/>
    <lineage>
        <taxon>Bacteria</taxon>
        <taxon>Pseudomonadati</taxon>
        <taxon>Pseudomonadota</taxon>
        <taxon>Alphaproteobacteria</taxon>
        <taxon>Rhodobacterales</taxon>
        <taxon>Roseobacteraceae</taxon>
        <taxon>Celeribacter</taxon>
    </lineage>
</organism>
<sequence length="120" mass="12886">MMKKLLLAGACAFGISTAAFAALPPHADSAWQMTTIFESEEVIGAIEGSFIVSMEYQGADEAGVLQWRLRTDSCVFVIGLKALPMSESEGGVPMVGRVDYEIAGIRRVDELCATLDALRN</sequence>
<proteinExistence type="predicted"/>
<evidence type="ECO:0000313" key="2">
    <source>
        <dbReference type="EMBL" id="AJE45660.1"/>
    </source>
</evidence>
<dbReference type="HOGENOM" id="CLU_2045485_0_0_5"/>
<reference evidence="2 3" key="1">
    <citation type="journal article" date="2014" name="Int. J. Syst. Evol. Microbiol.">
        <title>Celeribacter indicus sp. nov., a polycyclic aromatic hydrocarbon-degrading bacterium from deep-sea sediment and reclassification of Huaishuia halophila as Celeribacter halophilus comb. nov.</title>
        <authorList>
            <person name="Lai Q."/>
            <person name="Cao J."/>
            <person name="Yuan J."/>
            <person name="Li F."/>
            <person name="Shao Z."/>
        </authorList>
    </citation>
    <scope>NUCLEOTIDE SEQUENCE [LARGE SCALE GENOMIC DNA]</scope>
    <source>
        <strain evidence="2">P73</strain>
    </source>
</reference>
<evidence type="ECO:0000313" key="3">
    <source>
        <dbReference type="Proteomes" id="UP000031521"/>
    </source>
</evidence>
<name>A0A0B5DX59_9RHOB</name>
<protein>
    <submittedName>
        <fullName evidence="2">Uncharacterized protein</fullName>
    </submittedName>
</protein>
<dbReference type="Proteomes" id="UP000031521">
    <property type="component" value="Chromosome"/>
</dbReference>